<evidence type="ECO:0000256" key="6">
    <source>
        <dbReference type="ARBA" id="ARBA00022679"/>
    </source>
</evidence>
<dbReference type="GO" id="GO:0006355">
    <property type="term" value="P:regulation of DNA-templated transcription"/>
    <property type="evidence" value="ECO:0007669"/>
    <property type="project" value="InterPro"/>
</dbReference>
<dbReference type="InterPro" id="IPR013515">
    <property type="entry name" value="Phytochrome_cen-reg"/>
</dbReference>
<feature type="modified residue" description="4-aspartylphosphate" evidence="12">
    <location>
        <position position="786"/>
    </location>
</feature>
<sequence>MLIKTASVDLTNCDREPIHIPGSVQPYGCLLACDGSVGMVRRHSVNASAMLGVGSGDINGRRLDDLIGEGPAHDIRNAIAKWGNQQRPGLLIDFKVAHSQTAFNVAVHRHKGVNIIEFEPADASDATPPLELSRLLIGRIGQCNDLDVLFDNAARLLRGALGYDRVMVYQFAHDGSGRVISEARRGDLESFLGQHFPAGDIPQQARVLYVQNTVRIVSDASGERVAIEPEFDTSGEPLDLSFAHLRSVSPIHCEYLRNMGVGASMSISIIHDGVLWGLIACHHYAPRALSMEKRVAAEMFGEFFSMQLAGLLQKRKLAASESAQRYLDQLLHNVSHHGDIEDLLKESIRDFSVLMPCDGIGLYLNKIWTSYGNAPPAAAVPALMGFINSVAEGRVWATSALSDRLPAAEDYAAAVSGVLAVPLSQLPRDYLLFFRSEVTQTLNWAGDPNKTYEIGPLGDRLTPRKSFAIWKETVQRQSQPWLQNERDTAEAVRSALVEVVLRHNELLADERHKADLRQKILNEELNHRVKNILALIKSLVSHPVEDGRSIEDYVASLKGRIQALSLAHDQVIRGAGGGALKGLLDAEFSPYRESVKAIEVTGPDVLLDARAYSVLALVLHELATNAAKYGALSVSTGRLSLQWKRTDIGDCEIHWLERDGPLVTPPLRPGFGSMLIGRSIPYDLGGESDVDYEPAGTRVRLLIPARFVVWPAPVAACNVRARREDDRPMASMRGLKVLMVEDQLLIAMDVETMLTHEGAASVKTASSVKEALIALTIMRPDVAILDVNLGNGSSVPVAQALRERGIPFVFATGYGETSLIPASMDDVPIVRKPYDLTSLVAAMTTAMAKKNSAG</sequence>
<dbReference type="PRINTS" id="PR01033">
    <property type="entry name" value="PHYTOCHROME"/>
</dbReference>
<dbReference type="Pfam" id="PF08446">
    <property type="entry name" value="PAS_2"/>
    <property type="match status" value="1"/>
</dbReference>
<name>A0A163X894_9BRAD</name>
<dbReference type="SUPFAM" id="SSF52172">
    <property type="entry name" value="CheY-like"/>
    <property type="match status" value="1"/>
</dbReference>
<dbReference type="GO" id="GO:0004673">
    <property type="term" value="F:protein histidine kinase activity"/>
    <property type="evidence" value="ECO:0007669"/>
    <property type="project" value="UniProtKB-EC"/>
</dbReference>
<evidence type="ECO:0000259" key="13">
    <source>
        <dbReference type="PROSITE" id="PS50046"/>
    </source>
</evidence>
<dbReference type="GO" id="GO:0009584">
    <property type="term" value="P:detection of visible light"/>
    <property type="evidence" value="ECO:0007669"/>
    <property type="project" value="InterPro"/>
</dbReference>
<evidence type="ECO:0000313" key="15">
    <source>
        <dbReference type="EMBL" id="KZD20555.1"/>
    </source>
</evidence>
<dbReference type="SMART" id="SM00911">
    <property type="entry name" value="HWE_HK"/>
    <property type="match status" value="1"/>
</dbReference>
<dbReference type="SUPFAM" id="SSF55785">
    <property type="entry name" value="PYP-like sensor domain (PAS domain)"/>
    <property type="match status" value="1"/>
</dbReference>
<keyword evidence="10" id="KW-0157">Chromophore</keyword>
<dbReference type="PANTHER" id="PTHR41523">
    <property type="entry name" value="TWO-COMPONENT SYSTEM SENSOR PROTEIN"/>
    <property type="match status" value="1"/>
</dbReference>
<dbReference type="GO" id="GO:0005524">
    <property type="term" value="F:ATP binding"/>
    <property type="evidence" value="ECO:0007669"/>
    <property type="project" value="UniProtKB-KW"/>
</dbReference>
<proteinExistence type="predicted"/>
<dbReference type="InterPro" id="IPR011006">
    <property type="entry name" value="CheY-like_superfamily"/>
</dbReference>
<evidence type="ECO:0000256" key="1">
    <source>
        <dbReference type="ARBA" id="ARBA00000085"/>
    </source>
</evidence>
<dbReference type="InterPro" id="IPR016132">
    <property type="entry name" value="Phyto_chromo_attachment"/>
</dbReference>
<keyword evidence="4 12" id="KW-0597">Phosphoprotein</keyword>
<dbReference type="EC" id="2.7.13.3" evidence="2"/>
<evidence type="ECO:0000256" key="8">
    <source>
        <dbReference type="ARBA" id="ARBA00022777"/>
    </source>
</evidence>
<evidence type="ECO:0000256" key="3">
    <source>
        <dbReference type="ARBA" id="ARBA00022543"/>
    </source>
</evidence>
<dbReference type="Gene3D" id="3.30.450.270">
    <property type="match status" value="1"/>
</dbReference>
<dbReference type="GO" id="GO:0009881">
    <property type="term" value="F:photoreceptor activity"/>
    <property type="evidence" value="ECO:0007669"/>
    <property type="project" value="UniProtKB-KW"/>
</dbReference>
<dbReference type="Pfam" id="PF00072">
    <property type="entry name" value="Response_reg"/>
    <property type="match status" value="1"/>
</dbReference>
<evidence type="ECO:0000256" key="5">
    <source>
        <dbReference type="ARBA" id="ARBA00022606"/>
    </source>
</evidence>
<dbReference type="Gene3D" id="3.30.565.10">
    <property type="entry name" value="Histidine kinase-like ATPase, C-terminal domain"/>
    <property type="match status" value="1"/>
</dbReference>
<accession>A0A163X894</accession>
<dbReference type="Proteomes" id="UP000076574">
    <property type="component" value="Unassembled WGS sequence"/>
</dbReference>
<reference evidence="15 16" key="1">
    <citation type="submission" date="2016-03" db="EMBL/GenBank/DDBJ databases">
        <title>Microsymbionts genomes from the relict species Vavilovia formosa (Stev.) Fed.</title>
        <authorList>
            <person name="Kopat V."/>
            <person name="Chirak E."/>
            <person name="Kimeklis A."/>
            <person name="Andronov E."/>
        </authorList>
    </citation>
    <scope>NUCLEOTIDE SEQUENCE [LARGE SCALE GENOMIC DNA]</scope>
    <source>
        <strain evidence="15 16">Vaf07</strain>
    </source>
</reference>
<dbReference type="InterPro" id="IPR013654">
    <property type="entry name" value="PAS_2"/>
</dbReference>
<evidence type="ECO:0000256" key="9">
    <source>
        <dbReference type="ARBA" id="ARBA00022840"/>
    </source>
</evidence>
<dbReference type="AlphaFoldDB" id="A0A163X894"/>
<dbReference type="Pfam" id="PF00360">
    <property type="entry name" value="PHY"/>
    <property type="match status" value="1"/>
</dbReference>
<dbReference type="InterPro" id="IPR036890">
    <property type="entry name" value="HATPase_C_sf"/>
</dbReference>
<comment type="catalytic activity">
    <reaction evidence="1">
        <text>ATP + protein L-histidine = ADP + protein N-phospho-L-histidine.</text>
        <dbReference type="EC" id="2.7.13.3"/>
    </reaction>
</comment>
<dbReference type="InterPro" id="IPR009219">
    <property type="entry name" value="Bactrphtchr_CheY"/>
</dbReference>
<keyword evidence="16" id="KW-1185">Reference proteome</keyword>
<dbReference type="Gene3D" id="3.30.450.40">
    <property type="match status" value="1"/>
</dbReference>
<feature type="domain" description="Phytochrome chromophore attachment site" evidence="13">
    <location>
        <begin position="145"/>
        <end position="302"/>
    </location>
</feature>
<dbReference type="InterPro" id="IPR043150">
    <property type="entry name" value="Phytochrome_PHY_sf"/>
</dbReference>
<dbReference type="STRING" id="943830.A4A58_17570"/>
<dbReference type="Pfam" id="PF07536">
    <property type="entry name" value="HWE_HK"/>
    <property type="match status" value="1"/>
</dbReference>
<organism evidence="15 16">
    <name type="scientific">Tardiphaga robiniae</name>
    <dbReference type="NCBI Taxonomy" id="943830"/>
    <lineage>
        <taxon>Bacteria</taxon>
        <taxon>Pseudomonadati</taxon>
        <taxon>Pseudomonadota</taxon>
        <taxon>Alphaproteobacteria</taxon>
        <taxon>Hyphomicrobiales</taxon>
        <taxon>Nitrobacteraceae</taxon>
        <taxon>Tardiphaga</taxon>
    </lineage>
</organism>
<evidence type="ECO:0000259" key="14">
    <source>
        <dbReference type="PROSITE" id="PS50110"/>
    </source>
</evidence>
<dbReference type="Pfam" id="PF01590">
    <property type="entry name" value="GAF"/>
    <property type="match status" value="1"/>
</dbReference>
<gene>
    <name evidence="15" type="ORF">A4A58_17570</name>
</gene>
<keyword evidence="5" id="KW-0716">Sensory transduction</keyword>
<dbReference type="InterPro" id="IPR035965">
    <property type="entry name" value="PAS-like_dom_sf"/>
</dbReference>
<dbReference type="InterPro" id="IPR001789">
    <property type="entry name" value="Sig_transdc_resp-reg_receiver"/>
</dbReference>
<keyword evidence="8 15" id="KW-0418">Kinase</keyword>
<evidence type="ECO:0000256" key="7">
    <source>
        <dbReference type="ARBA" id="ARBA00022741"/>
    </source>
</evidence>
<evidence type="ECO:0000256" key="12">
    <source>
        <dbReference type="PROSITE-ProRule" id="PRU00169"/>
    </source>
</evidence>
<dbReference type="EMBL" id="LVYV01000055">
    <property type="protein sequence ID" value="KZD20555.1"/>
    <property type="molecule type" value="Genomic_DNA"/>
</dbReference>
<evidence type="ECO:0000256" key="4">
    <source>
        <dbReference type="ARBA" id="ARBA00022553"/>
    </source>
</evidence>
<keyword evidence="6" id="KW-0808">Transferase</keyword>
<dbReference type="OrthoDB" id="9760752at2"/>
<dbReference type="SMART" id="SM00065">
    <property type="entry name" value="GAF"/>
    <property type="match status" value="1"/>
</dbReference>
<dbReference type="GO" id="GO:0000160">
    <property type="term" value="P:phosphorelay signal transduction system"/>
    <property type="evidence" value="ECO:0007669"/>
    <property type="project" value="InterPro"/>
</dbReference>
<evidence type="ECO:0000256" key="10">
    <source>
        <dbReference type="ARBA" id="ARBA00022991"/>
    </source>
</evidence>
<protein>
    <recommendedName>
        <fullName evidence="2">histidine kinase</fullName>
        <ecNumber evidence="2">2.7.13.3</ecNumber>
    </recommendedName>
</protein>
<dbReference type="PROSITE" id="PS50110">
    <property type="entry name" value="RESPONSE_REGULATORY"/>
    <property type="match status" value="1"/>
</dbReference>
<dbReference type="RefSeq" id="WP_068738071.1">
    <property type="nucleotide sequence ID" value="NZ_LVYV01000055.1"/>
</dbReference>
<dbReference type="Gene3D" id="3.40.50.2300">
    <property type="match status" value="1"/>
</dbReference>
<dbReference type="SUPFAM" id="SSF55781">
    <property type="entry name" value="GAF domain-like"/>
    <property type="match status" value="2"/>
</dbReference>
<dbReference type="InterPro" id="IPR001294">
    <property type="entry name" value="Phytochrome"/>
</dbReference>
<dbReference type="Gene3D" id="3.30.450.20">
    <property type="entry name" value="PAS domain"/>
    <property type="match status" value="1"/>
</dbReference>
<dbReference type="PANTHER" id="PTHR41523:SF7">
    <property type="entry name" value="HISTIDINE KINASE"/>
    <property type="match status" value="1"/>
</dbReference>
<comment type="caution">
    <text evidence="15">The sequence shown here is derived from an EMBL/GenBank/DDBJ whole genome shotgun (WGS) entry which is preliminary data.</text>
</comment>
<keyword evidence="7" id="KW-0547">Nucleotide-binding</keyword>
<feature type="domain" description="Response regulatory" evidence="14">
    <location>
        <begin position="736"/>
        <end position="847"/>
    </location>
</feature>
<dbReference type="InterPro" id="IPR011102">
    <property type="entry name" value="Sig_transdc_His_kinase_HWE"/>
</dbReference>
<dbReference type="SMART" id="SM00448">
    <property type="entry name" value="REC"/>
    <property type="match status" value="1"/>
</dbReference>
<keyword evidence="11" id="KW-0675">Receptor</keyword>
<dbReference type="InterPro" id="IPR029016">
    <property type="entry name" value="GAF-like_dom_sf"/>
</dbReference>
<keyword evidence="9" id="KW-0067">ATP-binding</keyword>
<evidence type="ECO:0000256" key="11">
    <source>
        <dbReference type="ARBA" id="ARBA00023170"/>
    </source>
</evidence>
<dbReference type="InterPro" id="IPR003018">
    <property type="entry name" value="GAF"/>
</dbReference>
<dbReference type="PROSITE" id="PS50046">
    <property type="entry name" value="PHYTOCHROME_2"/>
    <property type="match status" value="1"/>
</dbReference>
<dbReference type="PIRSF" id="PIRSF036397">
    <property type="entry name" value="Bactrphtchrm_rec"/>
    <property type="match status" value="1"/>
</dbReference>
<keyword evidence="3" id="KW-0600">Photoreceptor protein</keyword>
<evidence type="ECO:0000313" key="16">
    <source>
        <dbReference type="Proteomes" id="UP000076574"/>
    </source>
</evidence>
<evidence type="ECO:0000256" key="2">
    <source>
        <dbReference type="ARBA" id="ARBA00012438"/>
    </source>
</evidence>